<dbReference type="InterPro" id="IPR050190">
    <property type="entry name" value="UPF0213_domain"/>
</dbReference>
<dbReference type="PANTHER" id="PTHR34477:SF1">
    <property type="entry name" value="UPF0213 PROTEIN YHBQ"/>
    <property type="match status" value="1"/>
</dbReference>
<protein>
    <submittedName>
        <fullName evidence="3">Putative endonuclease</fullName>
    </submittedName>
</protein>
<evidence type="ECO:0000259" key="2">
    <source>
        <dbReference type="PROSITE" id="PS50164"/>
    </source>
</evidence>
<evidence type="ECO:0000313" key="3">
    <source>
        <dbReference type="EMBL" id="SDI96736.1"/>
    </source>
</evidence>
<keyword evidence="4" id="KW-1185">Reference proteome</keyword>
<comment type="similarity">
    <text evidence="1">Belongs to the UPF0213 family.</text>
</comment>
<dbReference type="EMBL" id="FNDU01000016">
    <property type="protein sequence ID" value="SDI96736.1"/>
    <property type="molecule type" value="Genomic_DNA"/>
</dbReference>
<dbReference type="STRING" id="930129.SAMN05216352_11652"/>
<dbReference type="Gene3D" id="3.40.1440.10">
    <property type="entry name" value="GIY-YIG endonuclease"/>
    <property type="match status" value="1"/>
</dbReference>
<reference evidence="3 4" key="1">
    <citation type="submission" date="2016-10" db="EMBL/GenBank/DDBJ databases">
        <authorList>
            <person name="de Groot N.N."/>
        </authorList>
    </citation>
    <scope>NUCLEOTIDE SEQUENCE [LARGE SCALE GENOMIC DNA]</scope>
    <source>
        <strain evidence="4">P4B,CCM 7963,CECT 7998,DSM 25260,IBRC-M 10614,KCTC 13821</strain>
    </source>
</reference>
<dbReference type="OrthoDB" id="9807770at2"/>
<dbReference type="PANTHER" id="PTHR34477">
    <property type="entry name" value="UPF0213 PROTEIN YHBQ"/>
    <property type="match status" value="1"/>
</dbReference>
<proteinExistence type="inferred from homology"/>
<keyword evidence="3" id="KW-0378">Hydrolase</keyword>
<dbReference type="SUPFAM" id="SSF82771">
    <property type="entry name" value="GIY-YIG endonuclease"/>
    <property type="match status" value="1"/>
</dbReference>
<dbReference type="RefSeq" id="WP_091587538.1">
    <property type="nucleotide sequence ID" value="NZ_FNDU01000016.1"/>
</dbReference>
<accession>A0A1G8PWU3</accession>
<feature type="domain" description="GIY-YIG" evidence="2">
    <location>
        <begin position="4"/>
        <end position="80"/>
    </location>
</feature>
<dbReference type="PROSITE" id="PS50164">
    <property type="entry name" value="GIY_YIG"/>
    <property type="match status" value="1"/>
</dbReference>
<dbReference type="Proteomes" id="UP000199017">
    <property type="component" value="Unassembled WGS sequence"/>
</dbReference>
<dbReference type="Pfam" id="PF01541">
    <property type="entry name" value="GIY-YIG"/>
    <property type="match status" value="1"/>
</dbReference>
<dbReference type="GO" id="GO:0004519">
    <property type="term" value="F:endonuclease activity"/>
    <property type="evidence" value="ECO:0007669"/>
    <property type="project" value="UniProtKB-KW"/>
</dbReference>
<dbReference type="InterPro" id="IPR000305">
    <property type="entry name" value="GIY-YIG_endonuc"/>
</dbReference>
<dbReference type="AlphaFoldDB" id="A0A1G8PWU3"/>
<evidence type="ECO:0000313" key="4">
    <source>
        <dbReference type="Proteomes" id="UP000199017"/>
    </source>
</evidence>
<keyword evidence="3" id="KW-0255">Endonuclease</keyword>
<dbReference type="CDD" id="cd10456">
    <property type="entry name" value="GIY-YIG_UPF0213"/>
    <property type="match status" value="1"/>
</dbReference>
<name>A0A1G8PWU3_9BACI</name>
<dbReference type="InterPro" id="IPR035901">
    <property type="entry name" value="GIY-YIG_endonuc_sf"/>
</dbReference>
<gene>
    <name evidence="3" type="ORF">SAMN05216352_11652</name>
</gene>
<keyword evidence="3" id="KW-0540">Nuclease</keyword>
<sequence>MKDAKHYVYMLQCGDGTFYIGYTPDIERRLTMHEKGKGAKYTRGRGPFRLVYKKAFSTKKEAMQAEYMMKKMGRKEKKALVDGNI</sequence>
<organism evidence="3 4">
    <name type="scientific">Alteribacillus bidgolensis</name>
    <dbReference type="NCBI Taxonomy" id="930129"/>
    <lineage>
        <taxon>Bacteria</taxon>
        <taxon>Bacillati</taxon>
        <taxon>Bacillota</taxon>
        <taxon>Bacilli</taxon>
        <taxon>Bacillales</taxon>
        <taxon>Bacillaceae</taxon>
        <taxon>Alteribacillus</taxon>
    </lineage>
</organism>
<evidence type="ECO:0000256" key="1">
    <source>
        <dbReference type="ARBA" id="ARBA00007435"/>
    </source>
</evidence>